<proteinExistence type="predicted"/>
<comment type="subcellular location">
    <subcellularLocation>
        <location evidence="1">Membrane</location>
        <topology evidence="1">Multi-pass membrane protein</topology>
    </subcellularLocation>
</comment>
<keyword evidence="12" id="KW-1185">Reference proteome</keyword>
<dbReference type="PANTHER" id="PTHR11537">
    <property type="entry name" value="VOLTAGE-GATED POTASSIUM CHANNEL"/>
    <property type="match status" value="1"/>
</dbReference>
<sequence length="195" mass="20521">MGPPPSTPRSVMPADRRAHERTPDTLPTRALRRVHGGLVHAANRTPAAVAAYLATVLAAAWAIALFEGWSFGDAVWWAFTTTTTTGYGDFSPVTGGGRVVAVLTMFAGIVAIGVIVGRIAAVVIRTHDDFTHEEQVELLDDSDEQTRLLHELHARLDVLDAAAGRPARHTGSSSRVPGAGGHGSPAQHDGAPRTG</sequence>
<dbReference type="Proteomes" id="UP000470470">
    <property type="component" value="Unassembled WGS sequence"/>
</dbReference>
<keyword evidence="6 9" id="KW-0472">Membrane</keyword>
<feature type="transmembrane region" description="Helical" evidence="9">
    <location>
        <begin position="99"/>
        <end position="124"/>
    </location>
</feature>
<dbReference type="GO" id="GO:0005249">
    <property type="term" value="F:voltage-gated potassium channel activity"/>
    <property type="evidence" value="ECO:0007669"/>
    <property type="project" value="InterPro"/>
</dbReference>
<evidence type="ECO:0000256" key="1">
    <source>
        <dbReference type="ARBA" id="ARBA00004141"/>
    </source>
</evidence>
<dbReference type="PANTHER" id="PTHR11537:SF254">
    <property type="entry name" value="POTASSIUM VOLTAGE-GATED CHANNEL PROTEIN SHAB"/>
    <property type="match status" value="1"/>
</dbReference>
<feature type="transmembrane region" description="Helical" evidence="9">
    <location>
        <begin position="49"/>
        <end position="79"/>
    </location>
</feature>
<dbReference type="Pfam" id="PF07885">
    <property type="entry name" value="Ion_trans_2"/>
    <property type="match status" value="1"/>
</dbReference>
<evidence type="ECO:0000256" key="9">
    <source>
        <dbReference type="SAM" id="Phobius"/>
    </source>
</evidence>
<keyword evidence="7 11" id="KW-0407">Ion channel</keyword>
<dbReference type="InterPro" id="IPR013099">
    <property type="entry name" value="K_chnl_dom"/>
</dbReference>
<accession>A0A7K3WM55</accession>
<keyword evidence="5" id="KW-0406">Ion transport</keyword>
<keyword evidence="3 9" id="KW-0812">Transmembrane</keyword>
<dbReference type="Gene3D" id="1.10.287.70">
    <property type="match status" value="1"/>
</dbReference>
<feature type="compositionally biased region" description="Basic and acidic residues" evidence="8">
    <location>
        <begin position="14"/>
        <end position="23"/>
    </location>
</feature>
<evidence type="ECO:0000256" key="7">
    <source>
        <dbReference type="ARBA" id="ARBA00023303"/>
    </source>
</evidence>
<evidence type="ECO:0000313" key="12">
    <source>
        <dbReference type="Proteomes" id="UP000470470"/>
    </source>
</evidence>
<dbReference type="InterPro" id="IPR028325">
    <property type="entry name" value="VG_K_chnl"/>
</dbReference>
<protein>
    <submittedName>
        <fullName evidence="11">Two pore domain potassium channel family protein</fullName>
    </submittedName>
</protein>
<evidence type="ECO:0000256" key="8">
    <source>
        <dbReference type="SAM" id="MobiDB-lite"/>
    </source>
</evidence>
<dbReference type="SUPFAM" id="SSF81324">
    <property type="entry name" value="Voltage-gated potassium channels"/>
    <property type="match status" value="1"/>
</dbReference>
<feature type="region of interest" description="Disordered" evidence="8">
    <location>
        <begin position="1"/>
        <end position="24"/>
    </location>
</feature>
<evidence type="ECO:0000256" key="6">
    <source>
        <dbReference type="ARBA" id="ARBA00023136"/>
    </source>
</evidence>
<gene>
    <name evidence="11" type="ORF">G1H19_21840</name>
</gene>
<comment type="caution">
    <text evidence="11">The sequence shown here is derived from an EMBL/GenBank/DDBJ whole genome shotgun (WGS) entry which is preliminary data.</text>
</comment>
<feature type="region of interest" description="Disordered" evidence="8">
    <location>
        <begin position="163"/>
        <end position="195"/>
    </location>
</feature>
<keyword evidence="4 9" id="KW-1133">Transmembrane helix</keyword>
<evidence type="ECO:0000256" key="2">
    <source>
        <dbReference type="ARBA" id="ARBA00022448"/>
    </source>
</evidence>
<name>A0A7K3WM55_9ACTN</name>
<evidence type="ECO:0000259" key="10">
    <source>
        <dbReference type="Pfam" id="PF07885"/>
    </source>
</evidence>
<feature type="domain" description="Potassium channel" evidence="10">
    <location>
        <begin position="52"/>
        <end position="123"/>
    </location>
</feature>
<evidence type="ECO:0000256" key="4">
    <source>
        <dbReference type="ARBA" id="ARBA00022989"/>
    </source>
</evidence>
<dbReference type="GO" id="GO:0001508">
    <property type="term" value="P:action potential"/>
    <property type="evidence" value="ECO:0007669"/>
    <property type="project" value="TreeGrafter"/>
</dbReference>
<dbReference type="EMBL" id="JAAGWK010000038">
    <property type="protein sequence ID" value="NEL56613.1"/>
    <property type="molecule type" value="Genomic_DNA"/>
</dbReference>
<organism evidence="11 12">
    <name type="scientific">Goekera deserti</name>
    <dbReference type="NCBI Taxonomy" id="2497753"/>
    <lineage>
        <taxon>Bacteria</taxon>
        <taxon>Bacillati</taxon>
        <taxon>Actinomycetota</taxon>
        <taxon>Actinomycetes</taxon>
        <taxon>Geodermatophilales</taxon>
        <taxon>Geodermatophilaceae</taxon>
        <taxon>Goekera</taxon>
    </lineage>
</organism>
<dbReference type="AlphaFoldDB" id="A0A7K3WM55"/>
<dbReference type="GO" id="GO:0008076">
    <property type="term" value="C:voltage-gated potassium channel complex"/>
    <property type="evidence" value="ECO:0007669"/>
    <property type="project" value="InterPro"/>
</dbReference>
<evidence type="ECO:0000313" key="11">
    <source>
        <dbReference type="EMBL" id="NEL56613.1"/>
    </source>
</evidence>
<evidence type="ECO:0000256" key="3">
    <source>
        <dbReference type="ARBA" id="ARBA00022692"/>
    </source>
</evidence>
<reference evidence="11 12" key="1">
    <citation type="submission" date="2020-02" db="EMBL/GenBank/DDBJ databases">
        <title>The whole genome sequence of CPCC 205119.</title>
        <authorList>
            <person name="Jiang Z."/>
        </authorList>
    </citation>
    <scope>NUCLEOTIDE SEQUENCE [LARGE SCALE GENOMIC DNA]</scope>
    <source>
        <strain evidence="11 12">CPCC 205119</strain>
    </source>
</reference>
<dbReference type="PRINTS" id="PR00169">
    <property type="entry name" value="KCHANNEL"/>
</dbReference>
<keyword evidence="2" id="KW-0813">Transport</keyword>
<evidence type="ECO:0000256" key="5">
    <source>
        <dbReference type="ARBA" id="ARBA00023065"/>
    </source>
</evidence>